<name>A0A395NMJ4_TRIAR</name>
<comment type="catalytic activity">
    <reaction evidence="1">
        <text>(E)-4-coumarate + H(+) = 4-vinylphenol + CO2</text>
        <dbReference type="Rhea" id="RHEA:33227"/>
        <dbReference type="ChEBI" id="CHEBI:1883"/>
        <dbReference type="ChEBI" id="CHEBI:12876"/>
        <dbReference type="ChEBI" id="CHEBI:15378"/>
        <dbReference type="ChEBI" id="CHEBI:16526"/>
        <dbReference type="EC" id="4.1.1.102"/>
    </reaction>
</comment>
<gene>
    <name evidence="1" type="primary">FDC1</name>
    <name evidence="5" type="ORF">TARUN_4962</name>
</gene>
<proteinExistence type="inferred from homology"/>
<comment type="subcellular location">
    <subcellularLocation>
        <location evidence="1">Cytoplasm</location>
    </subcellularLocation>
</comment>
<comment type="caution">
    <text evidence="5">The sequence shown here is derived from an EMBL/GenBank/DDBJ whole genome shotgun (WGS) entry which is preliminary data.</text>
</comment>
<keyword evidence="1" id="KW-0479">Metal-binding</keyword>
<dbReference type="Proteomes" id="UP000266272">
    <property type="component" value="Unassembled WGS sequence"/>
</dbReference>
<dbReference type="InterPro" id="IPR032903">
    <property type="entry name" value="FDC-like"/>
</dbReference>
<dbReference type="InterPro" id="IPR049381">
    <property type="entry name" value="UbiD-like_C"/>
</dbReference>
<protein>
    <recommendedName>
        <fullName evidence="1">Ferulic acid decarboxylase 1</fullName>
        <ecNumber evidence="1">4.1.1.102</ecNumber>
    </recommendedName>
    <alternativeName>
        <fullName evidence="1">Phenacrylate decarboxylase</fullName>
    </alternativeName>
</protein>
<feature type="binding site" evidence="1">
    <location>
        <position position="170"/>
    </location>
    <ligand>
        <name>Mn(2+)</name>
        <dbReference type="ChEBI" id="CHEBI:29035"/>
    </ligand>
</feature>
<dbReference type="Gene3D" id="3.40.1670.10">
    <property type="entry name" value="UbiD C-terminal domain-like"/>
    <property type="match status" value="1"/>
</dbReference>
<dbReference type="AlphaFoldDB" id="A0A395NMJ4"/>
<keyword evidence="1" id="KW-0456">Lyase</keyword>
<evidence type="ECO:0000259" key="3">
    <source>
        <dbReference type="Pfam" id="PF20695"/>
    </source>
</evidence>
<dbReference type="PANTHER" id="PTHR30108:SF17">
    <property type="entry name" value="FERULIC ACID DECARBOXYLASE 1"/>
    <property type="match status" value="1"/>
</dbReference>
<dbReference type="SUPFAM" id="SSF50475">
    <property type="entry name" value="FMN-binding split barrel"/>
    <property type="match status" value="1"/>
</dbReference>
<keyword evidence="1" id="KW-0963">Cytoplasm</keyword>
<evidence type="ECO:0000259" key="2">
    <source>
        <dbReference type="Pfam" id="PF01977"/>
    </source>
</evidence>
<evidence type="ECO:0000313" key="5">
    <source>
        <dbReference type="EMBL" id="RFU77286.1"/>
    </source>
</evidence>
<feature type="binding site" evidence="1">
    <location>
        <position position="234"/>
    </location>
    <ligand>
        <name>Mn(2+)</name>
        <dbReference type="ChEBI" id="CHEBI:29035"/>
    </ligand>
</feature>
<dbReference type="GO" id="GO:0046872">
    <property type="term" value="F:metal ion binding"/>
    <property type="evidence" value="ECO:0007669"/>
    <property type="project" value="UniProtKB-KW"/>
</dbReference>
<comment type="cofactor">
    <cofactor evidence="1">
        <name>Mn(2+)</name>
        <dbReference type="ChEBI" id="CHEBI:29035"/>
    </cofactor>
</comment>
<accession>A0A395NMJ4</accession>
<dbReference type="SUPFAM" id="SSF143968">
    <property type="entry name" value="UbiD C-terminal domain-like"/>
    <property type="match status" value="1"/>
</dbReference>
<comment type="caution">
    <text evidence="1">Lacks conserved residue(s) required for the propagation of feature annotation.</text>
</comment>
<dbReference type="Gene3D" id="1.20.5.4570">
    <property type="match status" value="1"/>
</dbReference>
<dbReference type="NCBIfam" id="TIGR00148">
    <property type="entry name" value="UbiD family decarboxylase"/>
    <property type="match status" value="1"/>
</dbReference>
<feature type="active site" description="Proton donor" evidence="1">
    <location>
        <position position="283"/>
    </location>
</feature>
<sequence length="500" mass="55477">MSSHLECARDFRSFVRALKEDNDLVEIDEECDPNLEVGAVIRKAVESDGQAPLFNKLKGQNENGLWRILGAPCSLRADSKQKFGRLARHVGLQPDAHIKTIMDRMQAAKAATPIPPQIVQTGPCKELRLTADQIDLNALPAPLLHQADGGKYLQTYGMNVVQSPDGKWVNWSVNRGMVHDGNHITQLLSKSGSIWQIFQMWRKEGKDMPWALVFGAPPAAILAASMPLPDGMSEVDYVGSLTGSPVQVVKCETNDIFVPANSEIVFEGYCSITETVPEGPFGEMHGYLFPGAVDRPSFKVDLITYRENAIMPVCCSGRLTDETQSLGAPVVVAEISSQLKPYDLPITDIWCPLESQATWLALRVDTDKLRALKTTPKEFCRKMGDIVFQTTAARPFHRILLVGEDINVYDFRDILWAFCTRCRPGLDEHPFDDVPGYPLVPFMSQGGGNPLVGGKVVSDCLFPVEYTTGKDWEVADFKNSFPPEIQAKVLDNWELYGYKS</sequence>
<dbReference type="Pfam" id="PF20695">
    <property type="entry name" value="UbiD_N"/>
    <property type="match status" value="1"/>
</dbReference>
<keyword evidence="1" id="KW-0464">Manganese</keyword>
<dbReference type="InterPro" id="IPR049383">
    <property type="entry name" value="UbiD-like_N"/>
</dbReference>
<comment type="function">
    <text evidence="1">Catalyzes the reversible decarboxylation of aromatic carboxylic acids like ferulic acid, p-coumaric acid or cinnamic acid, producing the corresponding vinyl derivatives 4-vinylphenol, 4-vinylguaiacol, and styrene, respectively, which play the role of aroma metabolites.</text>
</comment>
<dbReference type="OrthoDB" id="4878259at2759"/>
<feature type="domain" description="3-octaprenyl-4-hydroxybenzoate carboxy-lyase-like N-terminal" evidence="3">
    <location>
        <begin position="16"/>
        <end position="105"/>
    </location>
</feature>
<comment type="cofactor">
    <cofactor evidence="1">
        <name>prenylated FMN</name>
        <dbReference type="ChEBI" id="CHEBI:87746"/>
    </cofactor>
    <text evidence="1">Binds 1 prenylated FMN per subunit.</text>
</comment>
<evidence type="ECO:0000259" key="4">
    <source>
        <dbReference type="Pfam" id="PF20696"/>
    </source>
</evidence>
<dbReference type="GO" id="GO:0016831">
    <property type="term" value="F:carboxy-lyase activity"/>
    <property type="evidence" value="ECO:0007669"/>
    <property type="project" value="UniProtKB-UniRule"/>
</dbReference>
<dbReference type="InterPro" id="IPR002830">
    <property type="entry name" value="UbiD"/>
</dbReference>
<dbReference type="Pfam" id="PF01977">
    <property type="entry name" value="UbiD"/>
    <property type="match status" value="1"/>
</dbReference>
<comment type="catalytic activity">
    <reaction evidence="1">
        <text>(E)-cinnamate + H(+) = styrene + CO2</text>
        <dbReference type="Rhea" id="RHEA:46920"/>
        <dbReference type="ChEBI" id="CHEBI:15378"/>
        <dbReference type="ChEBI" id="CHEBI:15669"/>
        <dbReference type="ChEBI" id="CHEBI:16526"/>
        <dbReference type="ChEBI" id="CHEBI:27452"/>
        <dbReference type="EC" id="4.1.1.102"/>
    </reaction>
</comment>
<comment type="catalytic activity">
    <reaction evidence="1">
        <text>(E)-ferulate + H(+) = 2-methoxy-4-vinylphenol + CO2</text>
        <dbReference type="Rhea" id="RHEA:33807"/>
        <dbReference type="ChEBI" id="CHEBI:15378"/>
        <dbReference type="ChEBI" id="CHEBI:16526"/>
        <dbReference type="ChEBI" id="CHEBI:29749"/>
        <dbReference type="ChEBI" id="CHEBI:42438"/>
        <dbReference type="EC" id="4.1.1.102"/>
    </reaction>
</comment>
<evidence type="ECO:0000313" key="6">
    <source>
        <dbReference type="Proteomes" id="UP000266272"/>
    </source>
</evidence>
<dbReference type="HAMAP" id="MF_01983">
    <property type="entry name" value="UbiD_FDC"/>
    <property type="match status" value="1"/>
</dbReference>
<feature type="domain" description="3-octaprenyl-4-hydroxybenzoate carboxy-lyase-like C-terminal" evidence="4">
    <location>
        <begin position="332"/>
        <end position="460"/>
    </location>
</feature>
<comment type="similarity">
    <text evidence="1">Belongs to the UbiD family. UbiD-like/FDC subfamily.</text>
</comment>
<dbReference type="STRING" id="490622.A0A395NMJ4"/>
<comment type="subunit">
    <text evidence="1">Homodimer. May form higher order oligomers.</text>
</comment>
<dbReference type="EMBL" id="PXOA01000290">
    <property type="protein sequence ID" value="RFU77286.1"/>
    <property type="molecule type" value="Genomic_DNA"/>
</dbReference>
<dbReference type="GO" id="GO:0033494">
    <property type="term" value="P:ferulate metabolic process"/>
    <property type="evidence" value="ECO:0007669"/>
    <property type="project" value="UniProtKB-UniRule"/>
</dbReference>
<feature type="binding site" evidence="1">
    <location>
        <position position="234"/>
    </location>
    <ligand>
        <name>prenylated FMN</name>
        <dbReference type="ChEBI" id="CHEBI:87746"/>
    </ligand>
</feature>
<dbReference type="EC" id="4.1.1.102" evidence="1"/>
<dbReference type="InterPro" id="IPR048304">
    <property type="entry name" value="UbiD_Rift_dom"/>
</dbReference>
<evidence type="ECO:0000256" key="1">
    <source>
        <dbReference type="HAMAP-Rule" id="MF_03196"/>
    </source>
</evidence>
<feature type="binding site" evidence="1">
    <location>
        <begin position="170"/>
        <end position="175"/>
    </location>
    <ligand>
        <name>prenylated FMN</name>
        <dbReference type="ChEBI" id="CHEBI:87746"/>
    </ligand>
</feature>
<keyword evidence="6" id="KW-1185">Reference proteome</keyword>
<reference evidence="5 6" key="1">
    <citation type="journal article" date="2018" name="PLoS Pathog.">
        <title>Evolution of structural diversity of trichothecenes, a family of toxins produced by plant pathogenic and entomopathogenic fungi.</title>
        <authorList>
            <person name="Proctor R.H."/>
            <person name="McCormick S.P."/>
            <person name="Kim H.S."/>
            <person name="Cardoza R.E."/>
            <person name="Stanley A.M."/>
            <person name="Lindo L."/>
            <person name="Kelly A."/>
            <person name="Brown D.W."/>
            <person name="Lee T."/>
            <person name="Vaughan M.M."/>
            <person name="Alexander N.J."/>
            <person name="Busman M."/>
            <person name="Gutierrez S."/>
        </authorList>
    </citation>
    <scope>NUCLEOTIDE SEQUENCE [LARGE SCALE GENOMIC DNA]</scope>
    <source>
        <strain evidence="5 6">IBT 40837</strain>
    </source>
</reference>
<organism evidence="5 6">
    <name type="scientific">Trichoderma arundinaceum</name>
    <dbReference type="NCBI Taxonomy" id="490622"/>
    <lineage>
        <taxon>Eukaryota</taxon>
        <taxon>Fungi</taxon>
        <taxon>Dikarya</taxon>
        <taxon>Ascomycota</taxon>
        <taxon>Pezizomycotina</taxon>
        <taxon>Sordariomycetes</taxon>
        <taxon>Hypocreomycetidae</taxon>
        <taxon>Hypocreales</taxon>
        <taxon>Hypocreaceae</taxon>
        <taxon>Trichoderma</taxon>
    </lineage>
</organism>
<dbReference type="GO" id="GO:0046281">
    <property type="term" value="P:cinnamic acid catabolic process"/>
    <property type="evidence" value="ECO:0007669"/>
    <property type="project" value="UniProtKB-UniRule"/>
</dbReference>
<dbReference type="GO" id="GO:0005737">
    <property type="term" value="C:cytoplasm"/>
    <property type="evidence" value="ECO:0007669"/>
    <property type="project" value="UniProtKB-SubCell"/>
</dbReference>
<dbReference type="PANTHER" id="PTHR30108">
    <property type="entry name" value="3-OCTAPRENYL-4-HYDROXYBENZOATE CARBOXY-LYASE-RELATED"/>
    <property type="match status" value="1"/>
</dbReference>
<keyword evidence="1" id="KW-0210">Decarboxylase</keyword>
<feature type="domain" description="3-octaprenyl-4-hydroxybenzoate carboxy-lyase-like Rift-related" evidence="2">
    <location>
        <begin position="120"/>
        <end position="318"/>
    </location>
</feature>
<dbReference type="Pfam" id="PF20696">
    <property type="entry name" value="UbiD_C"/>
    <property type="match status" value="1"/>
</dbReference>